<dbReference type="OrthoDB" id="9763580at2"/>
<organism evidence="13 14">
    <name type="scientific">Terrilactibacillus tamarindi</name>
    <dbReference type="NCBI Taxonomy" id="2599694"/>
    <lineage>
        <taxon>Bacteria</taxon>
        <taxon>Bacillati</taxon>
        <taxon>Bacillota</taxon>
        <taxon>Bacilli</taxon>
        <taxon>Bacillales</taxon>
        <taxon>Bacillaceae</taxon>
        <taxon>Terrilactibacillus</taxon>
    </lineage>
</organism>
<keyword evidence="5" id="KW-0560">Oxidoreductase</keyword>
<dbReference type="EMBL" id="WNHB01000007">
    <property type="protein sequence ID" value="MTT31534.1"/>
    <property type="molecule type" value="Genomic_DNA"/>
</dbReference>
<dbReference type="SUPFAM" id="SSF56796">
    <property type="entry name" value="Dehydroquinate synthase-like"/>
    <property type="match status" value="1"/>
</dbReference>
<evidence type="ECO:0000313" key="13">
    <source>
        <dbReference type="EMBL" id="MTT31534.1"/>
    </source>
</evidence>
<dbReference type="Gene3D" id="3.40.50.1970">
    <property type="match status" value="1"/>
</dbReference>
<keyword evidence="8" id="KW-0594">Phospholipid biosynthesis</keyword>
<comment type="cofactor">
    <cofactor evidence="10">
        <name>Zn(2+)</name>
        <dbReference type="ChEBI" id="CHEBI:29105"/>
    </cofactor>
    <text evidence="10">Binds 1 zinc ion per subunit.</text>
</comment>
<evidence type="ECO:0000256" key="9">
    <source>
        <dbReference type="ARBA" id="ARBA00023264"/>
    </source>
</evidence>
<feature type="binding site" evidence="10">
    <location>
        <position position="250"/>
    </location>
    <ligand>
        <name>glycerol</name>
        <dbReference type="ChEBI" id="CHEBI:17754"/>
    </ligand>
</feature>
<keyword evidence="2" id="KW-0444">Lipid biosynthesis</keyword>
<evidence type="ECO:0000256" key="3">
    <source>
        <dbReference type="ARBA" id="ARBA00022723"/>
    </source>
</evidence>
<evidence type="ECO:0000256" key="11">
    <source>
        <dbReference type="PIRSR" id="PIRSR000112-2"/>
    </source>
</evidence>
<feature type="binding site" evidence="11">
    <location>
        <position position="124"/>
    </location>
    <ligand>
        <name>glycerol</name>
        <dbReference type="ChEBI" id="CHEBI:17754"/>
    </ligand>
</feature>
<dbReference type="Pfam" id="PF13685">
    <property type="entry name" value="Fe-ADH_2"/>
    <property type="match status" value="1"/>
</dbReference>
<evidence type="ECO:0000313" key="14">
    <source>
        <dbReference type="Proteomes" id="UP000440978"/>
    </source>
</evidence>
<protein>
    <submittedName>
        <fullName evidence="13">Iron-containing alcohol dehydrogenase</fullName>
    </submittedName>
</protein>
<accession>A0A6N8CN43</accession>
<keyword evidence="9" id="KW-1208">Phospholipid metabolism</keyword>
<proteinExistence type="predicted"/>
<evidence type="ECO:0000256" key="1">
    <source>
        <dbReference type="ARBA" id="ARBA00022490"/>
    </source>
</evidence>
<evidence type="ECO:0000256" key="7">
    <source>
        <dbReference type="ARBA" id="ARBA00023098"/>
    </source>
</evidence>
<dbReference type="InterPro" id="IPR032837">
    <property type="entry name" value="G1PDH"/>
</dbReference>
<evidence type="ECO:0000256" key="12">
    <source>
        <dbReference type="PIRSR" id="PIRSR000112-3"/>
    </source>
</evidence>
<feature type="binding site" evidence="12">
    <location>
        <begin position="119"/>
        <end position="122"/>
    </location>
    <ligand>
        <name>NAD(+)</name>
        <dbReference type="ChEBI" id="CHEBI:57540"/>
    </ligand>
</feature>
<dbReference type="RefSeq" id="WP_155217703.1">
    <property type="nucleotide sequence ID" value="NZ_WNHB01000007.1"/>
</dbReference>
<keyword evidence="7" id="KW-0443">Lipid metabolism</keyword>
<evidence type="ECO:0000256" key="8">
    <source>
        <dbReference type="ARBA" id="ARBA00023209"/>
    </source>
</evidence>
<dbReference type="InterPro" id="IPR016205">
    <property type="entry name" value="Glycerol_DH"/>
</dbReference>
<dbReference type="PIRSF" id="PIRSF000112">
    <property type="entry name" value="Glycerol_dehydrogenase"/>
    <property type="match status" value="1"/>
</dbReference>
<keyword evidence="1" id="KW-0963">Cytoplasm</keyword>
<evidence type="ECO:0000256" key="5">
    <source>
        <dbReference type="ARBA" id="ARBA00023002"/>
    </source>
</evidence>
<keyword evidence="4" id="KW-0521">NADP</keyword>
<reference evidence="13 14" key="1">
    <citation type="submission" date="2019-11" db="EMBL/GenBank/DDBJ databases">
        <title>Terrilactibacillus tamarindus sp. nov. BCM23-1 isolated from bark of Tamarindus indica.</title>
        <authorList>
            <person name="Kingkaew E."/>
            <person name="Tanasupawat S."/>
        </authorList>
    </citation>
    <scope>NUCLEOTIDE SEQUENCE [LARGE SCALE GENOMIC DNA]</scope>
    <source>
        <strain evidence="13 14">BCM23-1</strain>
    </source>
</reference>
<evidence type="ECO:0000256" key="2">
    <source>
        <dbReference type="ARBA" id="ARBA00022516"/>
    </source>
</evidence>
<evidence type="ECO:0000256" key="10">
    <source>
        <dbReference type="PIRSR" id="PIRSR000112-1"/>
    </source>
</evidence>
<sequence>MKMSEHQISIPTILEVGKGTLNDIGPLLQKSGFSSIVIFLGEGLTELFGSQALDSLNKVHIDVLHQQEVTDIDMNHIVNQAFSLPNQTQAIVGIGGGKALDASKYMALLRKVPFISIPTSTSNDGFASSNASLTIGGKRVSVSAKMPYGIIVDTDVIKGAPEMFIHSGVGDLMSKITALYDWEYEEQHEKGQVDACALMLSKKAVNSFARTTFENVRDDFFLKELVDSLIMSGIAMEIAGSSAPSSGSEHLISHALDKLAEKPQLHGIQVGIATYIMSKVQNHRFERVSRVLTETGFFNYAKTLGMKRSDFEKAIDQAPSIKPTRYTYLHHPPYQEAAKKFLHDDKILNEILVQD</sequence>
<feature type="binding site" evidence="12">
    <location>
        <position position="128"/>
    </location>
    <ligand>
        <name>NAD(+)</name>
        <dbReference type="ChEBI" id="CHEBI:57540"/>
    </ligand>
</feature>
<keyword evidence="14" id="KW-1185">Reference proteome</keyword>
<keyword evidence="3 10" id="KW-0479">Metal-binding</keyword>
<feature type="binding site" evidence="12">
    <location>
        <begin position="97"/>
        <end position="101"/>
    </location>
    <ligand>
        <name>NAD(+)</name>
        <dbReference type="ChEBI" id="CHEBI:57540"/>
    </ligand>
</feature>
<comment type="caution">
    <text evidence="13">The sequence shown here is derived from an EMBL/GenBank/DDBJ whole genome shotgun (WGS) entry which is preliminary data.</text>
</comment>
<dbReference type="Gene3D" id="1.20.1090.10">
    <property type="entry name" value="Dehydroquinate synthase-like - alpha domain"/>
    <property type="match status" value="1"/>
</dbReference>
<feature type="binding site" evidence="10">
    <location>
        <position position="266"/>
    </location>
    <ligand>
        <name>glycerol</name>
        <dbReference type="ChEBI" id="CHEBI:17754"/>
    </ligand>
</feature>
<keyword evidence="10" id="KW-0862">Zinc</keyword>
<dbReference type="PANTHER" id="PTHR43616">
    <property type="entry name" value="GLYCEROL DEHYDROGENASE"/>
    <property type="match status" value="1"/>
</dbReference>
<gene>
    <name evidence="13" type="ORF">GMB86_05835</name>
</gene>
<dbReference type="GO" id="GO:0016614">
    <property type="term" value="F:oxidoreductase activity, acting on CH-OH group of donors"/>
    <property type="evidence" value="ECO:0007669"/>
    <property type="project" value="InterPro"/>
</dbReference>
<evidence type="ECO:0000256" key="4">
    <source>
        <dbReference type="ARBA" id="ARBA00022857"/>
    </source>
</evidence>
<dbReference type="PANTHER" id="PTHR43616:SF5">
    <property type="entry name" value="GLYCEROL DEHYDROGENASE 1"/>
    <property type="match status" value="1"/>
</dbReference>
<evidence type="ECO:0000256" key="6">
    <source>
        <dbReference type="ARBA" id="ARBA00023027"/>
    </source>
</evidence>
<dbReference type="Proteomes" id="UP000440978">
    <property type="component" value="Unassembled WGS sequence"/>
</dbReference>
<feature type="binding site" evidence="10">
    <location>
        <position position="171"/>
    </location>
    <ligand>
        <name>glycerol</name>
        <dbReference type="ChEBI" id="CHEBI:17754"/>
    </ligand>
</feature>
<dbReference type="CDD" id="cd08174">
    <property type="entry name" value="G1PDH-like"/>
    <property type="match status" value="1"/>
</dbReference>
<name>A0A6N8CN43_9BACI</name>
<dbReference type="GO" id="GO:0046872">
    <property type="term" value="F:metal ion binding"/>
    <property type="evidence" value="ECO:0007669"/>
    <property type="project" value="UniProtKB-KW"/>
</dbReference>
<keyword evidence="6 12" id="KW-0520">NAD</keyword>
<dbReference type="AlphaFoldDB" id="A0A6N8CN43"/>
<dbReference type="GO" id="GO:0008654">
    <property type="term" value="P:phospholipid biosynthetic process"/>
    <property type="evidence" value="ECO:0007669"/>
    <property type="project" value="UniProtKB-KW"/>
</dbReference>